<evidence type="ECO:0000256" key="1">
    <source>
        <dbReference type="SAM" id="Phobius"/>
    </source>
</evidence>
<proteinExistence type="predicted"/>
<dbReference type="Pfam" id="PF16344">
    <property type="entry name" value="FecR_C"/>
    <property type="match status" value="1"/>
</dbReference>
<dbReference type="Gene3D" id="2.60.120.1440">
    <property type="match status" value="1"/>
</dbReference>
<dbReference type="Proteomes" id="UP000283387">
    <property type="component" value="Unassembled WGS sequence"/>
</dbReference>
<dbReference type="PIRSF" id="PIRSF018266">
    <property type="entry name" value="FecR"/>
    <property type="match status" value="1"/>
</dbReference>
<evidence type="ECO:0000259" key="3">
    <source>
        <dbReference type="Pfam" id="PF16344"/>
    </source>
</evidence>
<accession>A0A419W5F7</accession>
<feature type="transmembrane region" description="Helical" evidence="1">
    <location>
        <begin position="93"/>
        <end position="111"/>
    </location>
</feature>
<keyword evidence="1" id="KW-0812">Transmembrane</keyword>
<reference evidence="4 5" key="1">
    <citation type="submission" date="2018-09" db="EMBL/GenBank/DDBJ databases">
        <title>Genomic Encyclopedia of Archaeal and Bacterial Type Strains, Phase II (KMG-II): from individual species to whole genera.</title>
        <authorList>
            <person name="Goeker M."/>
        </authorList>
    </citation>
    <scope>NUCLEOTIDE SEQUENCE [LARGE SCALE GENOMIC DNA]</scope>
    <source>
        <strain evidence="4 5">DSM 27148</strain>
    </source>
</reference>
<dbReference type="OrthoDB" id="1115929at2"/>
<keyword evidence="1" id="KW-1133">Transmembrane helix</keyword>
<organism evidence="4 5">
    <name type="scientific">Mangrovibacterium diazotrophicum</name>
    <dbReference type="NCBI Taxonomy" id="1261403"/>
    <lineage>
        <taxon>Bacteria</taxon>
        <taxon>Pseudomonadati</taxon>
        <taxon>Bacteroidota</taxon>
        <taxon>Bacteroidia</taxon>
        <taxon>Marinilabiliales</taxon>
        <taxon>Prolixibacteraceae</taxon>
        <taxon>Mangrovibacterium</taxon>
    </lineage>
</organism>
<gene>
    <name evidence="4" type="ORF">BC643_1007</name>
</gene>
<dbReference type="AlphaFoldDB" id="A0A419W5F7"/>
<protein>
    <submittedName>
        <fullName evidence="4">FecR family protein</fullName>
    </submittedName>
</protein>
<feature type="domain" description="Protein FecR C-terminal" evidence="3">
    <location>
        <begin position="269"/>
        <end position="336"/>
    </location>
</feature>
<dbReference type="Gene3D" id="3.55.50.30">
    <property type="match status" value="1"/>
</dbReference>
<evidence type="ECO:0000313" key="4">
    <source>
        <dbReference type="EMBL" id="RKD90666.1"/>
    </source>
</evidence>
<dbReference type="InterPro" id="IPR012373">
    <property type="entry name" value="Ferrdict_sens_TM"/>
</dbReference>
<name>A0A419W5F7_9BACT</name>
<dbReference type="PANTHER" id="PTHR30273:SF2">
    <property type="entry name" value="PROTEIN FECR"/>
    <property type="match status" value="1"/>
</dbReference>
<comment type="caution">
    <text evidence="4">The sequence shown here is derived from an EMBL/GenBank/DDBJ whole genome shotgun (WGS) entry which is preliminary data.</text>
</comment>
<dbReference type="InterPro" id="IPR032508">
    <property type="entry name" value="FecR_C"/>
</dbReference>
<evidence type="ECO:0000313" key="5">
    <source>
        <dbReference type="Proteomes" id="UP000283387"/>
    </source>
</evidence>
<keyword evidence="1" id="KW-0472">Membrane</keyword>
<dbReference type="InterPro" id="IPR006860">
    <property type="entry name" value="FecR"/>
</dbReference>
<feature type="domain" description="FecR protein" evidence="2">
    <location>
        <begin position="128"/>
        <end position="223"/>
    </location>
</feature>
<dbReference type="FunFam" id="2.60.120.1440:FF:000001">
    <property type="entry name" value="Putative anti-sigma factor"/>
    <property type="match status" value="1"/>
</dbReference>
<dbReference type="GO" id="GO:0016989">
    <property type="term" value="F:sigma factor antagonist activity"/>
    <property type="evidence" value="ECO:0007669"/>
    <property type="project" value="TreeGrafter"/>
</dbReference>
<keyword evidence="5" id="KW-1185">Reference proteome</keyword>
<evidence type="ECO:0000259" key="2">
    <source>
        <dbReference type="Pfam" id="PF04773"/>
    </source>
</evidence>
<dbReference type="Pfam" id="PF04773">
    <property type="entry name" value="FecR"/>
    <property type="match status" value="1"/>
</dbReference>
<dbReference type="EMBL" id="RAPN01000001">
    <property type="protein sequence ID" value="RKD90666.1"/>
    <property type="molecule type" value="Genomic_DNA"/>
</dbReference>
<sequence>MEKYSKYTTDDFVMDGEFRAWALGKNSGDESEQWPVFLERHPEKKAEIDQAIFVLQGFENLSETSASQEQIKRIWANVRTQAAQKRSLRLIHFMRYAAIFIIALLIGAWGYKTVYSVDSVDVVASNEIFVPQGERSEIVLYDGTKVWLNSGTRFRFPTSFSKNERRIFLDGEAFFDVTRKDNGKPFIVSTPGKVDIKVLGTRFNVNAYAEDKNVTATLEDGEILAVNNVTHEEADLLPGDQLSMDISTGESTQRKVDTDLYTSWKENLLRFQDASFEEVVKKMERWYDVDITVERNLNVTKLYTMTIKTESLREMLNLLSYTTPMNYEINEDQVFISHR</sequence>
<dbReference type="PANTHER" id="PTHR30273">
    <property type="entry name" value="PERIPLASMIC SIGNAL SENSOR AND SIGMA FACTOR ACTIVATOR FECR-RELATED"/>
    <property type="match status" value="1"/>
</dbReference>
<dbReference type="RefSeq" id="WP_120272054.1">
    <property type="nucleotide sequence ID" value="NZ_RAPN01000001.1"/>
</dbReference>